<dbReference type="GO" id="GO:0043657">
    <property type="term" value="C:host cell"/>
    <property type="evidence" value="ECO:0007669"/>
    <property type="project" value="UniProtKB-SubCell"/>
</dbReference>
<feature type="domain" description="Crinkler effector protein N-terminal" evidence="4">
    <location>
        <begin position="13"/>
        <end position="117"/>
    </location>
</feature>
<dbReference type="InterPro" id="IPR045379">
    <property type="entry name" value="Crinkler_N"/>
</dbReference>
<evidence type="ECO:0000313" key="5">
    <source>
        <dbReference type="EMBL" id="KAF0411876.1"/>
    </source>
</evidence>
<evidence type="ECO:0000259" key="4">
    <source>
        <dbReference type="Pfam" id="PF20147"/>
    </source>
</evidence>
<dbReference type="Proteomes" id="UP000439903">
    <property type="component" value="Unassembled WGS sequence"/>
</dbReference>
<evidence type="ECO:0000256" key="3">
    <source>
        <dbReference type="ARBA" id="ARBA00022525"/>
    </source>
</evidence>
<gene>
    <name evidence="5" type="ORF">F8M41_008143</name>
</gene>
<evidence type="ECO:0000256" key="1">
    <source>
        <dbReference type="ARBA" id="ARBA00004340"/>
    </source>
</evidence>
<dbReference type="SUPFAM" id="SSF81585">
    <property type="entry name" value="PsbU/PolX domain-like"/>
    <property type="match status" value="1"/>
</dbReference>
<dbReference type="AlphaFoldDB" id="A0A8H3X5H3"/>
<comment type="subcellular location">
    <subcellularLocation>
        <location evidence="1">Host cell</location>
    </subcellularLocation>
    <subcellularLocation>
        <location evidence="2">Secreted</location>
    </subcellularLocation>
</comment>
<dbReference type="Gene3D" id="1.10.150.320">
    <property type="entry name" value="Photosystem II 12 kDa extrinsic protein"/>
    <property type="match status" value="1"/>
</dbReference>
<protein>
    <submittedName>
        <fullName evidence="5">Crinkler family protein</fullName>
    </submittedName>
</protein>
<dbReference type="OrthoDB" id="2433727at2759"/>
<accession>A0A8H3X5H3</accession>
<evidence type="ECO:0000256" key="2">
    <source>
        <dbReference type="ARBA" id="ARBA00004613"/>
    </source>
</evidence>
<organism evidence="5 6">
    <name type="scientific">Gigaspora margarita</name>
    <dbReference type="NCBI Taxonomy" id="4874"/>
    <lineage>
        <taxon>Eukaryota</taxon>
        <taxon>Fungi</taxon>
        <taxon>Fungi incertae sedis</taxon>
        <taxon>Mucoromycota</taxon>
        <taxon>Glomeromycotina</taxon>
        <taxon>Glomeromycetes</taxon>
        <taxon>Diversisporales</taxon>
        <taxon>Gigasporaceae</taxon>
        <taxon>Gigaspora</taxon>
    </lineage>
</organism>
<evidence type="ECO:0000313" key="6">
    <source>
        <dbReference type="Proteomes" id="UP000439903"/>
    </source>
</evidence>
<dbReference type="Pfam" id="PF20147">
    <property type="entry name" value="Crinkler"/>
    <property type="match status" value="1"/>
</dbReference>
<dbReference type="EMBL" id="WTPW01001843">
    <property type="protein sequence ID" value="KAF0411876.1"/>
    <property type="molecule type" value="Genomic_DNA"/>
</dbReference>
<dbReference type="GO" id="GO:0005576">
    <property type="term" value="C:extracellular region"/>
    <property type="evidence" value="ECO:0007669"/>
    <property type="project" value="UniProtKB-SubCell"/>
</dbReference>
<keyword evidence="3" id="KW-0964">Secreted</keyword>
<name>A0A8H3X5H3_GIGMA</name>
<proteinExistence type="predicted"/>
<comment type="caution">
    <text evidence="5">The sequence shown here is derived from an EMBL/GenBank/DDBJ whole genome shotgun (WGS) entry which is preliminary data.</text>
</comment>
<reference evidence="5 6" key="1">
    <citation type="journal article" date="2019" name="Environ. Microbiol.">
        <title>At the nexus of three kingdoms: the genome of the mycorrhizal fungus Gigaspora margarita provides insights into plant, endobacterial and fungal interactions.</title>
        <authorList>
            <person name="Venice F."/>
            <person name="Ghignone S."/>
            <person name="Salvioli di Fossalunga A."/>
            <person name="Amselem J."/>
            <person name="Novero M."/>
            <person name="Xianan X."/>
            <person name="Sedzielewska Toro K."/>
            <person name="Morin E."/>
            <person name="Lipzen A."/>
            <person name="Grigoriev I.V."/>
            <person name="Henrissat B."/>
            <person name="Martin F.M."/>
            <person name="Bonfante P."/>
        </authorList>
    </citation>
    <scope>NUCLEOTIDE SEQUENCE [LARGE SCALE GENOMIC DNA]</scope>
    <source>
        <strain evidence="5 6">BEG34</strain>
    </source>
</reference>
<keyword evidence="6" id="KW-1185">Reference proteome</keyword>
<sequence>MPIFHACRHTDIMIFCLLSGDPIRKAFQIDIKIDMKVSRIRQLLIKKSRFADTPEEELILWHVDVPTKDINLGTTIKVEDIEGSIEMSPFDDVKMYFGEPEYYKDQDPSGHINIIVEKPQNTEQKPYQTGQISFSSRVTTEKILEFLQTKFTKSLSVPLITTYGHNFPFVGRMTTARCLTESFISQFKAACKGCDRNERPIFISAGAPGTGKTRNLIETIPMIRSCLPDFATNEISNKIQELSYLLDNSVQILMTYNNNLLPLNIEKSLGANSAIGLRILHHYFASRSNLYYFINQMITEFGDEPLKEILDVSMAINIIATSIRGNDISRPLLIYIALDEFQKLVGAPFCNGDNEQEKRQYLKEVTLALGNAMCCEFSNDNVFIICHLAGTVLTPLSSVIASSSYQYITLPTPLLLSTNINSLFDQLELTKNWWLNSLLLRAIAYDIMLPRGIEAFLEYISISISKGLLPADIDYIQAANCARKKINLDSISSLLAKEILVAIILQFPVRRTSTICNYTWEYLESLGILMLHPVDVNHYKVIMPYMYARMLVSCCEPDRSLKNLSLLFSHDTSIDEGTIDFYWGNFELFCCYLQACLEELYYYHLTKSCQLATIMLSEFYKSTRIGKSVKNFQFCLASSVQVKLSLARFPNETVTFDIKDDQAQSLNLYDGDMLIKNAEGAPFDSFDIRSMCNHSSWIIRCGQYKYFLISELTQDIIDKEYEKTKNALCNYISEGYSWFLWICTIAETNKNVKIIPDNVILTDKSHFHQLFGIFATRLQFMMTNKININTVINVNILKHIVGVGSKYAEEIIENRPYKNENDVKEKLQLLGIPNETILNVLESVEY</sequence>